<comment type="caution">
    <text evidence="1">The sequence shown here is derived from an EMBL/GenBank/DDBJ whole genome shotgun (WGS) entry which is preliminary data.</text>
</comment>
<dbReference type="AlphaFoldDB" id="A0A2G9YRM6"/>
<proteinExistence type="predicted"/>
<evidence type="ECO:0000313" key="1">
    <source>
        <dbReference type="EMBL" id="PIP21842.1"/>
    </source>
</evidence>
<accession>A0A2G9YRM6</accession>
<gene>
    <name evidence="1" type="ORF">COX39_00760</name>
</gene>
<evidence type="ECO:0000313" key="2">
    <source>
        <dbReference type="Proteomes" id="UP000231567"/>
    </source>
</evidence>
<name>A0A2G9YRM6_9BACT</name>
<reference evidence="1 2" key="1">
    <citation type="submission" date="2017-09" db="EMBL/GenBank/DDBJ databases">
        <title>Depth-based differentiation of microbial function through sediment-hosted aquifers and enrichment of novel symbionts in the deep terrestrial subsurface.</title>
        <authorList>
            <person name="Probst A.J."/>
            <person name="Ladd B."/>
            <person name="Jarett J.K."/>
            <person name="Geller-Mcgrath D.E."/>
            <person name="Sieber C.M."/>
            <person name="Emerson J.B."/>
            <person name="Anantharaman K."/>
            <person name="Thomas B.C."/>
            <person name="Malmstrom R."/>
            <person name="Stieglmeier M."/>
            <person name="Klingl A."/>
            <person name="Woyke T."/>
            <person name="Ryan C.M."/>
            <person name="Banfield J.F."/>
        </authorList>
    </citation>
    <scope>NUCLEOTIDE SEQUENCE [LARGE SCALE GENOMIC DNA]</scope>
    <source>
        <strain evidence="1">CG23_combo_of_CG06-09_8_20_14_all_40_13</strain>
    </source>
</reference>
<sequence>MKKEISIDQAFHVARMIAEAVLQSDIPAAALQCVIISRPSELCVGTINLIRDLVPADLLTVFPVQPGTQKSS</sequence>
<dbReference type="EMBL" id="PCRM01000013">
    <property type="protein sequence ID" value="PIP21842.1"/>
    <property type="molecule type" value="Genomic_DNA"/>
</dbReference>
<protein>
    <submittedName>
        <fullName evidence="1">Uncharacterized protein</fullName>
    </submittedName>
</protein>
<dbReference type="Proteomes" id="UP000231567">
    <property type="component" value="Unassembled WGS sequence"/>
</dbReference>
<organism evidence="1 2">
    <name type="scientific">Candidatus Nealsonbacteria bacterium CG23_combo_of_CG06-09_8_20_14_all_40_13</name>
    <dbReference type="NCBI Taxonomy" id="1974724"/>
    <lineage>
        <taxon>Bacteria</taxon>
        <taxon>Candidatus Nealsoniibacteriota</taxon>
    </lineage>
</organism>